<feature type="transmembrane region" description="Helical" evidence="1">
    <location>
        <begin position="86"/>
        <end position="104"/>
    </location>
</feature>
<comment type="caution">
    <text evidence="2">The sequence shown here is derived from an EMBL/GenBank/DDBJ whole genome shotgun (WGS) entry which is preliminary data.</text>
</comment>
<feature type="transmembrane region" description="Helical" evidence="1">
    <location>
        <begin position="155"/>
        <end position="174"/>
    </location>
</feature>
<evidence type="ECO:0000256" key="1">
    <source>
        <dbReference type="SAM" id="Phobius"/>
    </source>
</evidence>
<dbReference type="EMBL" id="BAABCS010000020">
    <property type="protein sequence ID" value="GAA4056457.1"/>
    <property type="molecule type" value="Genomic_DNA"/>
</dbReference>
<reference evidence="3" key="1">
    <citation type="journal article" date="2019" name="Int. J. Syst. Evol. Microbiol.">
        <title>The Global Catalogue of Microorganisms (GCM) 10K type strain sequencing project: providing services to taxonomists for standard genome sequencing and annotation.</title>
        <authorList>
            <consortium name="The Broad Institute Genomics Platform"/>
            <consortium name="The Broad Institute Genome Sequencing Center for Infectious Disease"/>
            <person name="Wu L."/>
            <person name="Ma J."/>
        </authorList>
    </citation>
    <scope>NUCLEOTIDE SEQUENCE [LARGE SCALE GENOMIC DNA]</scope>
    <source>
        <strain evidence="3">JCM 17068</strain>
    </source>
</reference>
<organism evidence="2 3">
    <name type="scientific">Flavobacterium chungnamense</name>
    <dbReference type="NCBI Taxonomy" id="706182"/>
    <lineage>
        <taxon>Bacteria</taxon>
        <taxon>Pseudomonadati</taxon>
        <taxon>Bacteroidota</taxon>
        <taxon>Flavobacteriia</taxon>
        <taxon>Flavobacteriales</taxon>
        <taxon>Flavobacteriaceae</taxon>
        <taxon>Flavobacterium</taxon>
    </lineage>
</organism>
<feature type="transmembrane region" description="Helical" evidence="1">
    <location>
        <begin position="45"/>
        <end position="66"/>
    </location>
</feature>
<feature type="transmembrane region" description="Helical" evidence="1">
    <location>
        <begin position="15"/>
        <end position="33"/>
    </location>
</feature>
<gene>
    <name evidence="2" type="ORF">GCM10022388_23900</name>
</gene>
<proteinExistence type="predicted"/>
<feature type="transmembrane region" description="Helical" evidence="1">
    <location>
        <begin position="111"/>
        <end position="135"/>
    </location>
</feature>
<keyword evidence="1" id="KW-0812">Transmembrane</keyword>
<evidence type="ECO:0000313" key="2">
    <source>
        <dbReference type="EMBL" id="GAA4056457.1"/>
    </source>
</evidence>
<sequence length="182" mass="21100">MKPFIELLSFIDDHFIDGIFVSVLLIIIVRKFFKSIKTQNALTILSYLMVFYCLLSIIYLILISVVKVDSELYASFINRATGIYKLTYILMLVAHTFLPLLLLFKKFRSKLYLVFFIAIFVNLGWLFESFVIHLTTIHRDYEGDRNAFLPFDSDLIILGKGFILGIVSLIIGNIKEKIKIEN</sequence>
<keyword evidence="3" id="KW-1185">Reference proteome</keyword>
<keyword evidence="1" id="KW-1133">Transmembrane helix</keyword>
<dbReference type="Proteomes" id="UP001500426">
    <property type="component" value="Unassembled WGS sequence"/>
</dbReference>
<accession>A0ABP7V0B4</accession>
<name>A0ABP7V0B4_9FLAO</name>
<dbReference type="RefSeq" id="WP_345094907.1">
    <property type="nucleotide sequence ID" value="NZ_BAABCS010000020.1"/>
</dbReference>
<protein>
    <submittedName>
        <fullName evidence="2">Uncharacterized protein</fullName>
    </submittedName>
</protein>
<evidence type="ECO:0000313" key="3">
    <source>
        <dbReference type="Proteomes" id="UP001500426"/>
    </source>
</evidence>
<keyword evidence="1" id="KW-0472">Membrane</keyword>